<reference evidence="3 4" key="1">
    <citation type="journal article" date="2016" name="Sci. Rep.">
        <title>Complete genome sequence and transcriptomic analysis of a novel marine strain Bacillus weihaiensis reveals the mechanism of brown algae degradation.</title>
        <authorList>
            <person name="Zhu Y."/>
            <person name="Chen P."/>
            <person name="Bao Y."/>
            <person name="Men Y."/>
            <person name="Zeng Y."/>
            <person name="Yang J."/>
            <person name="Sun J."/>
            <person name="Sun Y."/>
        </authorList>
    </citation>
    <scope>NUCLEOTIDE SEQUENCE [LARGE SCALE GENOMIC DNA]</scope>
    <source>
        <strain evidence="3 4">Alg07</strain>
    </source>
</reference>
<dbReference type="GO" id="GO:0055085">
    <property type="term" value="P:transmembrane transport"/>
    <property type="evidence" value="ECO:0007669"/>
    <property type="project" value="InterPro"/>
</dbReference>
<keyword evidence="4" id="KW-1185">Reference proteome</keyword>
<sequence length="344" mass="37623">MKKLLSVAATGVLSLSLLAACGSNSASENAENGGSSESAEAVSLRLAHNQPEDHPVHTSLMELSTLTEENSDGNVKIELFPNGQLGQERDVIELVKSGTLDMAKVSASALEAFDSNYAIFSLPYVFQSKEHYYEVMDNSEAVQEIFQGTKDDGFVGIGWYDAGQRSIYTADKKVESPADMNGMKIRVQESPTSISMIEAMGGAPTPMSYGEVYTSLQQGVIDGAENNETALTNSKHGEVAKAYTYTEHQYVPDVLIVSTKMWDKLSEDQQKAIQDAASASTESHKDVWESAIEESIKASEEMGVTFYTIDKQSFIDAATPLHDTFKAENETNVKYFDEFQSHLK</sequence>
<dbReference type="CDD" id="cd13671">
    <property type="entry name" value="PBP2_TRAP_SBP_like_3"/>
    <property type="match status" value="1"/>
</dbReference>
<dbReference type="InterPro" id="IPR038404">
    <property type="entry name" value="TRAP_DctP_sf"/>
</dbReference>
<dbReference type="PANTHER" id="PTHR33376">
    <property type="match status" value="1"/>
</dbReference>
<feature type="signal peptide" evidence="2">
    <location>
        <begin position="1"/>
        <end position="19"/>
    </location>
</feature>
<dbReference type="GO" id="GO:0030288">
    <property type="term" value="C:outer membrane-bounded periplasmic space"/>
    <property type="evidence" value="ECO:0007669"/>
    <property type="project" value="InterPro"/>
</dbReference>
<dbReference type="EMBL" id="CP016020">
    <property type="protein sequence ID" value="APH07123.1"/>
    <property type="molecule type" value="Genomic_DNA"/>
</dbReference>
<dbReference type="Gene3D" id="3.40.190.170">
    <property type="entry name" value="Bacterial extracellular solute-binding protein, family 7"/>
    <property type="match status" value="1"/>
</dbReference>
<dbReference type="KEGG" id="bwh:A9C19_14315"/>
<evidence type="ECO:0000313" key="3">
    <source>
        <dbReference type="EMBL" id="APH07123.1"/>
    </source>
</evidence>
<dbReference type="PIRSF" id="PIRSF006470">
    <property type="entry name" value="DctB"/>
    <property type="match status" value="1"/>
</dbReference>
<organism evidence="3 4">
    <name type="scientific">Bacillus weihaiensis</name>
    <dbReference type="NCBI Taxonomy" id="1547283"/>
    <lineage>
        <taxon>Bacteria</taxon>
        <taxon>Bacillati</taxon>
        <taxon>Bacillota</taxon>
        <taxon>Bacilli</taxon>
        <taxon>Bacillales</taxon>
        <taxon>Bacillaceae</taxon>
        <taxon>Bacillus</taxon>
    </lineage>
</organism>
<accession>A0A1L3MXR3</accession>
<dbReference type="PANTHER" id="PTHR33376:SF2">
    <property type="entry name" value="DICARBOXYLATE-BINDING PERIPLASMIC PROTEIN"/>
    <property type="match status" value="1"/>
</dbReference>
<dbReference type="InterPro" id="IPR004682">
    <property type="entry name" value="TRAP_DctP"/>
</dbReference>
<evidence type="ECO:0000256" key="1">
    <source>
        <dbReference type="ARBA" id="ARBA00022729"/>
    </source>
</evidence>
<dbReference type="AlphaFoldDB" id="A0A1L3MXR3"/>
<dbReference type="NCBIfam" id="NF037995">
    <property type="entry name" value="TRAP_S1"/>
    <property type="match status" value="1"/>
</dbReference>
<proteinExistence type="predicted"/>
<dbReference type="NCBIfam" id="TIGR00787">
    <property type="entry name" value="dctP"/>
    <property type="match status" value="1"/>
</dbReference>
<protein>
    <submittedName>
        <fullName evidence="3">TRAP transporter</fullName>
    </submittedName>
</protein>
<dbReference type="STRING" id="1547283.A9C19_14315"/>
<feature type="chain" id="PRO_5038969423" evidence="2">
    <location>
        <begin position="20"/>
        <end position="344"/>
    </location>
</feature>
<dbReference type="Pfam" id="PF03480">
    <property type="entry name" value="DctP"/>
    <property type="match status" value="1"/>
</dbReference>
<dbReference type="GO" id="GO:0030246">
    <property type="term" value="F:carbohydrate binding"/>
    <property type="evidence" value="ECO:0007669"/>
    <property type="project" value="TreeGrafter"/>
</dbReference>
<name>A0A1L3MXR3_9BACI</name>
<dbReference type="Proteomes" id="UP000181936">
    <property type="component" value="Chromosome"/>
</dbReference>
<dbReference type="InterPro" id="IPR018389">
    <property type="entry name" value="DctP_fam"/>
</dbReference>
<evidence type="ECO:0000313" key="4">
    <source>
        <dbReference type="Proteomes" id="UP000181936"/>
    </source>
</evidence>
<dbReference type="SUPFAM" id="SSF53850">
    <property type="entry name" value="Periplasmic binding protein-like II"/>
    <property type="match status" value="1"/>
</dbReference>
<evidence type="ECO:0000256" key="2">
    <source>
        <dbReference type="SAM" id="SignalP"/>
    </source>
</evidence>
<gene>
    <name evidence="3" type="ORF">A9C19_14315</name>
</gene>
<keyword evidence="1 2" id="KW-0732">Signal</keyword>
<dbReference type="PROSITE" id="PS51257">
    <property type="entry name" value="PROKAR_LIPOPROTEIN"/>
    <property type="match status" value="1"/>
</dbReference>